<reference evidence="4 5" key="1">
    <citation type="submission" date="2015-09" db="EMBL/GenBank/DDBJ databases">
        <title>Host preference determinants of Valsa canker pathogens revealed by comparative genomics.</title>
        <authorList>
            <person name="Yin Z."/>
            <person name="Huang L."/>
        </authorList>
    </citation>
    <scope>NUCLEOTIDE SEQUENCE [LARGE SCALE GENOMIC DNA]</scope>
    <source>
        <strain evidence="4 5">03-1</strain>
    </source>
</reference>
<keyword evidence="1" id="KW-0547">Nucleotide-binding</keyword>
<dbReference type="GO" id="GO:0005737">
    <property type="term" value="C:cytoplasm"/>
    <property type="evidence" value="ECO:0007669"/>
    <property type="project" value="TreeGrafter"/>
</dbReference>
<dbReference type="GO" id="GO:0005524">
    <property type="term" value="F:ATP binding"/>
    <property type="evidence" value="ECO:0007669"/>
    <property type="project" value="UniProtKB-KW"/>
</dbReference>
<dbReference type="GO" id="GO:0034605">
    <property type="term" value="P:cellular response to heat"/>
    <property type="evidence" value="ECO:0007669"/>
    <property type="project" value="TreeGrafter"/>
</dbReference>
<evidence type="ECO:0000256" key="1">
    <source>
        <dbReference type="ARBA" id="ARBA00022741"/>
    </source>
</evidence>
<keyword evidence="5" id="KW-1185">Reference proteome</keyword>
<dbReference type="Pfam" id="PF07724">
    <property type="entry name" value="AAA_2"/>
    <property type="match status" value="1"/>
</dbReference>
<name>A0A423VK15_9PEZI</name>
<organism evidence="4 5">
    <name type="scientific">Cytospora schulzeri</name>
    <dbReference type="NCBI Taxonomy" id="448051"/>
    <lineage>
        <taxon>Eukaryota</taxon>
        <taxon>Fungi</taxon>
        <taxon>Dikarya</taxon>
        <taxon>Ascomycota</taxon>
        <taxon>Pezizomycotina</taxon>
        <taxon>Sordariomycetes</taxon>
        <taxon>Sordariomycetidae</taxon>
        <taxon>Diaporthales</taxon>
        <taxon>Cytosporaceae</taxon>
        <taxon>Cytospora</taxon>
    </lineage>
</organism>
<dbReference type="InterPro" id="IPR050130">
    <property type="entry name" value="ClpA_ClpB"/>
</dbReference>
<dbReference type="InterPro" id="IPR003959">
    <property type="entry name" value="ATPase_AAA_core"/>
</dbReference>
<dbReference type="SUPFAM" id="SSF52540">
    <property type="entry name" value="P-loop containing nucleoside triphosphate hydrolases"/>
    <property type="match status" value="1"/>
</dbReference>
<dbReference type="Proteomes" id="UP000283895">
    <property type="component" value="Unassembled WGS sequence"/>
</dbReference>
<dbReference type="GO" id="GO:0016887">
    <property type="term" value="F:ATP hydrolysis activity"/>
    <property type="evidence" value="ECO:0007669"/>
    <property type="project" value="InterPro"/>
</dbReference>
<dbReference type="Gene3D" id="3.40.50.300">
    <property type="entry name" value="P-loop containing nucleotide triphosphate hydrolases"/>
    <property type="match status" value="1"/>
</dbReference>
<evidence type="ECO:0000313" key="4">
    <source>
        <dbReference type="EMBL" id="ROV91348.1"/>
    </source>
</evidence>
<dbReference type="EMBL" id="LKEA01000056">
    <property type="protein sequence ID" value="ROV91348.1"/>
    <property type="molecule type" value="Genomic_DNA"/>
</dbReference>
<dbReference type="OrthoDB" id="47330at2759"/>
<evidence type="ECO:0000259" key="3">
    <source>
        <dbReference type="Pfam" id="PF07724"/>
    </source>
</evidence>
<evidence type="ECO:0000313" key="5">
    <source>
        <dbReference type="Proteomes" id="UP000283895"/>
    </source>
</evidence>
<protein>
    <recommendedName>
        <fullName evidence="3">ATPase AAA-type core domain-containing protein</fullName>
    </recommendedName>
</protein>
<keyword evidence="2" id="KW-0067">ATP-binding</keyword>
<feature type="domain" description="ATPase AAA-type core" evidence="3">
    <location>
        <begin position="7"/>
        <end position="124"/>
    </location>
</feature>
<dbReference type="PANTHER" id="PTHR11638:SF111">
    <property type="entry name" value="ATP-DEPENDENT CLP PROTEASE ATP-BINDING SUBUNIT CLPA"/>
    <property type="match status" value="1"/>
</dbReference>
<comment type="caution">
    <text evidence="4">The sequence shown here is derived from an EMBL/GenBank/DDBJ whole genome shotgun (WGS) entry which is preliminary data.</text>
</comment>
<sequence length="145" mass="16191">MALFGPTYGYVDNEEGAPLNSFLAMHAGERCVVFLDEFEKTSSTVHNSLLKVMDTGYHRDRRSGPSHGEQDFSRVIWVLATNVGDTEIQDFHSSRKAGRKDEDVEKVSLKPLQDDLAQTFSLRFSSAVAGRIDLITPFFPFSTGE</sequence>
<dbReference type="STRING" id="356882.A0A423VK15"/>
<proteinExistence type="predicted"/>
<dbReference type="PANTHER" id="PTHR11638">
    <property type="entry name" value="ATP-DEPENDENT CLP PROTEASE"/>
    <property type="match status" value="1"/>
</dbReference>
<dbReference type="AlphaFoldDB" id="A0A423VK15"/>
<gene>
    <name evidence="4" type="ORF">VMCG_09690</name>
</gene>
<evidence type="ECO:0000256" key="2">
    <source>
        <dbReference type="ARBA" id="ARBA00022840"/>
    </source>
</evidence>
<accession>A0A423VK15</accession>
<dbReference type="InterPro" id="IPR027417">
    <property type="entry name" value="P-loop_NTPase"/>
</dbReference>